<dbReference type="KEGG" id="aot:AcetOri_orf05051"/>
<dbReference type="Pfam" id="PF00005">
    <property type="entry name" value="ABC_tran"/>
    <property type="match status" value="1"/>
</dbReference>
<evidence type="ECO:0000256" key="3">
    <source>
        <dbReference type="ARBA" id="ARBA00022741"/>
    </source>
</evidence>
<dbReference type="PROSITE" id="PS00211">
    <property type="entry name" value="ABC_TRANSPORTER_1"/>
    <property type="match status" value="1"/>
</dbReference>
<proteinExistence type="inferred from homology"/>
<evidence type="ECO:0000313" key="9">
    <source>
        <dbReference type="Proteomes" id="UP000270034"/>
    </source>
</evidence>
<accession>A0A0D6NLV7</accession>
<keyword evidence="2" id="KW-0813">Transport</keyword>
<dbReference type="GO" id="GO:0005524">
    <property type="term" value="F:ATP binding"/>
    <property type="evidence" value="ECO:0007669"/>
    <property type="project" value="UniProtKB-KW"/>
</dbReference>
<dbReference type="GO" id="GO:0016887">
    <property type="term" value="F:ATP hydrolysis activity"/>
    <property type="evidence" value="ECO:0007669"/>
    <property type="project" value="InterPro"/>
</dbReference>
<dbReference type="Gene3D" id="3.40.50.300">
    <property type="entry name" value="P-loop containing nucleotide triphosphate hydrolases"/>
    <property type="match status" value="1"/>
</dbReference>
<gene>
    <name evidence="7" type="ORF">Abor_035_057</name>
    <name evidence="6" type="ORF">AcetOrient_orf05051</name>
</gene>
<keyword evidence="4" id="KW-0067">ATP-binding</keyword>
<organism evidence="6 9">
    <name type="scientific">Acetobacter orientalis</name>
    <dbReference type="NCBI Taxonomy" id="146474"/>
    <lineage>
        <taxon>Bacteria</taxon>
        <taxon>Pseudomonadati</taxon>
        <taxon>Pseudomonadota</taxon>
        <taxon>Alphaproteobacteria</taxon>
        <taxon>Acetobacterales</taxon>
        <taxon>Acetobacteraceae</taxon>
        <taxon>Acetobacter</taxon>
    </lineage>
</organism>
<keyword evidence="3" id="KW-0547">Nucleotide-binding</keyword>
<dbReference type="AlphaFoldDB" id="A0A2Z5ZMS8"/>
<dbReference type="CDD" id="cd03293">
    <property type="entry name" value="ABC_NrtD_SsuB_transporters"/>
    <property type="match status" value="1"/>
</dbReference>
<dbReference type="InterPro" id="IPR003593">
    <property type="entry name" value="AAA+_ATPase"/>
</dbReference>
<reference evidence="7 8" key="1">
    <citation type="submission" date="2012-11" db="EMBL/GenBank/DDBJ databases">
        <title>Whole genome sequence of Acetobacter orientalis 21F-2.</title>
        <authorList>
            <person name="Azuma Y."/>
            <person name="Higashiura N."/>
            <person name="Hirakawa H."/>
            <person name="Matsushita K."/>
        </authorList>
    </citation>
    <scope>NUCLEOTIDE SEQUENCE [LARGE SCALE GENOMIC DNA]</scope>
    <source>
        <strain evidence="7 8">21F-2</strain>
    </source>
</reference>
<dbReference type="Proteomes" id="UP000032670">
    <property type="component" value="Unassembled WGS sequence"/>
</dbReference>
<dbReference type="InterPro" id="IPR003439">
    <property type="entry name" value="ABC_transporter-like_ATP-bd"/>
</dbReference>
<name>A0A2Z5ZMS8_9PROT</name>
<evidence type="ECO:0000313" key="7">
    <source>
        <dbReference type="EMBL" id="GAN67034.1"/>
    </source>
</evidence>
<evidence type="ECO:0000256" key="4">
    <source>
        <dbReference type="ARBA" id="ARBA00022840"/>
    </source>
</evidence>
<sequence length="268" mass="29251">MSSAEHVARLENVGLSYDGGQNYILRHVSLSLSKGEFVALLGPSGVGKSTLLRVFMGLSAPSEGQVFSPQPTSQLQAEGQKRRAQSLVFQDARLMPWRSVARNVAFGLEGLKLTKEEKQARVLAALQLVGLEEAADRWPRRLSGGQRQRVGVARALTVDPDLLLMDEPFGALDPITRNGLQDELLKIWQQTHKTVLFVTHDIEEALKLATRVVVLAGKPAGIVGMLDIPPTEKDPESSAFKSYAARLRAMIAGEPDPGGAPYWYSNEI</sequence>
<evidence type="ECO:0000256" key="1">
    <source>
        <dbReference type="ARBA" id="ARBA00005417"/>
    </source>
</evidence>
<reference evidence="6 9" key="2">
    <citation type="submission" date="2018-02" db="EMBL/GenBank/DDBJ databases">
        <title>Acetobacter orientalis genome.</title>
        <authorList>
            <person name="Nakashima N."/>
            <person name="Tamura T."/>
        </authorList>
    </citation>
    <scope>NUCLEOTIDE SEQUENCE [LARGE SCALE GENOMIC DNA]</scope>
    <source>
        <strain evidence="6 9">FAN1</strain>
    </source>
</reference>
<dbReference type="PANTHER" id="PTHR42788">
    <property type="entry name" value="TAURINE IMPORT ATP-BINDING PROTEIN-RELATED"/>
    <property type="match status" value="1"/>
</dbReference>
<accession>A0A2Z5ZMS8</accession>
<evidence type="ECO:0000313" key="6">
    <source>
        <dbReference type="EMBL" id="BBC81689.1"/>
    </source>
</evidence>
<dbReference type="EMBL" id="AP018515">
    <property type="protein sequence ID" value="BBC81689.1"/>
    <property type="molecule type" value="Genomic_DNA"/>
</dbReference>
<dbReference type="STRING" id="1231341.Abor_035_057"/>
<feature type="domain" description="ABC transporter" evidence="5">
    <location>
        <begin position="8"/>
        <end position="242"/>
    </location>
</feature>
<evidence type="ECO:0000256" key="2">
    <source>
        <dbReference type="ARBA" id="ARBA00022448"/>
    </source>
</evidence>
<dbReference type="InterPro" id="IPR050166">
    <property type="entry name" value="ABC_transporter_ATP-bind"/>
</dbReference>
<dbReference type="SMART" id="SM00382">
    <property type="entry name" value="AAA"/>
    <property type="match status" value="1"/>
</dbReference>
<dbReference type="Proteomes" id="UP000270034">
    <property type="component" value="Chromosome"/>
</dbReference>
<dbReference type="InterPro" id="IPR027417">
    <property type="entry name" value="P-loop_NTPase"/>
</dbReference>
<dbReference type="PROSITE" id="PS50893">
    <property type="entry name" value="ABC_TRANSPORTER_2"/>
    <property type="match status" value="1"/>
</dbReference>
<dbReference type="SUPFAM" id="SSF52540">
    <property type="entry name" value="P-loop containing nucleoside triphosphate hydrolases"/>
    <property type="match status" value="1"/>
</dbReference>
<keyword evidence="8" id="KW-1185">Reference proteome</keyword>
<evidence type="ECO:0000313" key="8">
    <source>
        <dbReference type="Proteomes" id="UP000032670"/>
    </source>
</evidence>
<dbReference type="InterPro" id="IPR017871">
    <property type="entry name" value="ABC_transporter-like_CS"/>
</dbReference>
<protein>
    <submittedName>
        <fullName evidence="6 7">ABC transporter</fullName>
    </submittedName>
</protein>
<evidence type="ECO:0000259" key="5">
    <source>
        <dbReference type="PROSITE" id="PS50893"/>
    </source>
</evidence>
<comment type="similarity">
    <text evidence="1">Belongs to the ABC transporter superfamily.</text>
</comment>
<dbReference type="PANTHER" id="PTHR42788:SF13">
    <property type="entry name" value="ALIPHATIC SULFONATES IMPORT ATP-BINDING PROTEIN SSUB"/>
    <property type="match status" value="1"/>
</dbReference>
<dbReference type="EMBL" id="BAMX01000035">
    <property type="protein sequence ID" value="GAN67034.1"/>
    <property type="molecule type" value="Genomic_DNA"/>
</dbReference>